<dbReference type="InterPro" id="IPR013507">
    <property type="entry name" value="DNA_mismatch_S5_2-like"/>
</dbReference>
<dbReference type="Pfam" id="PF13589">
    <property type="entry name" value="HATPase_c_3"/>
    <property type="match status" value="1"/>
</dbReference>
<dbReference type="InterPro" id="IPR014721">
    <property type="entry name" value="Ribsml_uS5_D2-typ_fold_subgr"/>
</dbReference>
<feature type="compositionally biased region" description="Low complexity" evidence="4">
    <location>
        <begin position="492"/>
        <end position="508"/>
    </location>
</feature>
<dbReference type="SUPFAM" id="SSF118116">
    <property type="entry name" value="DNA mismatch repair protein MutL"/>
    <property type="match status" value="1"/>
</dbReference>
<dbReference type="CDD" id="cd03484">
    <property type="entry name" value="MutL_Trans_hPMS_2_like"/>
    <property type="match status" value="1"/>
</dbReference>
<feature type="compositionally biased region" description="Acidic residues" evidence="4">
    <location>
        <begin position="635"/>
        <end position="645"/>
    </location>
</feature>
<comment type="similarity">
    <text evidence="1">Belongs to the DNA mismatch repair MutL/HexB family.</text>
</comment>
<dbReference type="CDD" id="cd16926">
    <property type="entry name" value="HATPase_MutL-MLH-PMS-like"/>
    <property type="match status" value="1"/>
</dbReference>
<feature type="region of interest" description="Disordered" evidence="4">
    <location>
        <begin position="588"/>
        <end position="697"/>
    </location>
</feature>
<gene>
    <name evidence="7" type="ORF">DFH94DRAFT_812374</name>
</gene>
<feature type="compositionally biased region" description="Low complexity" evidence="4">
    <location>
        <begin position="678"/>
        <end position="697"/>
    </location>
</feature>
<feature type="compositionally biased region" description="Acidic residues" evidence="4">
    <location>
        <begin position="596"/>
        <end position="611"/>
    </location>
</feature>
<feature type="compositionally biased region" description="Basic and acidic residues" evidence="4">
    <location>
        <begin position="612"/>
        <end position="634"/>
    </location>
</feature>
<dbReference type="InterPro" id="IPR038973">
    <property type="entry name" value="MutL/Mlh/Pms-like"/>
</dbReference>
<reference evidence="7" key="1">
    <citation type="submission" date="2019-10" db="EMBL/GenBank/DDBJ databases">
        <authorList>
            <consortium name="DOE Joint Genome Institute"/>
            <person name="Kuo A."/>
            <person name="Miyauchi S."/>
            <person name="Kiss E."/>
            <person name="Drula E."/>
            <person name="Kohler A."/>
            <person name="Sanchez-Garcia M."/>
            <person name="Andreopoulos B."/>
            <person name="Barry K.W."/>
            <person name="Bonito G."/>
            <person name="Buee M."/>
            <person name="Carver A."/>
            <person name="Chen C."/>
            <person name="Cichocki N."/>
            <person name="Clum A."/>
            <person name="Culley D."/>
            <person name="Crous P.W."/>
            <person name="Fauchery L."/>
            <person name="Girlanda M."/>
            <person name="Hayes R."/>
            <person name="Keri Z."/>
            <person name="LaButti K."/>
            <person name="Lipzen A."/>
            <person name="Lombard V."/>
            <person name="Magnuson J."/>
            <person name="Maillard F."/>
            <person name="Morin E."/>
            <person name="Murat C."/>
            <person name="Nolan M."/>
            <person name="Ohm R."/>
            <person name="Pangilinan J."/>
            <person name="Pereira M."/>
            <person name="Perotto S."/>
            <person name="Peter M."/>
            <person name="Riley R."/>
            <person name="Sitrit Y."/>
            <person name="Stielow B."/>
            <person name="Szollosi G."/>
            <person name="Zifcakova L."/>
            <person name="Stursova M."/>
            <person name="Spatafora J.W."/>
            <person name="Tedersoo L."/>
            <person name="Vaario L.-M."/>
            <person name="Yamada A."/>
            <person name="Yan M."/>
            <person name="Wang P."/>
            <person name="Xu J."/>
            <person name="Bruns T."/>
            <person name="Baldrian P."/>
            <person name="Vilgalys R."/>
            <person name="Henrissat B."/>
            <person name="Grigoriev I.V."/>
            <person name="Hibbett D."/>
            <person name="Nagy L.G."/>
            <person name="Martin F.M."/>
        </authorList>
    </citation>
    <scope>NUCLEOTIDE SEQUENCE</scope>
    <source>
        <strain evidence="7">Prilba</strain>
    </source>
</reference>
<dbReference type="SMART" id="SM00853">
    <property type="entry name" value="MutL_C"/>
    <property type="match status" value="1"/>
</dbReference>
<name>A0A9P5JY74_9AGAM</name>
<dbReference type="InterPro" id="IPR042121">
    <property type="entry name" value="MutL_C_regsub"/>
</dbReference>
<proteinExistence type="inferred from homology"/>
<dbReference type="SMART" id="SM01340">
    <property type="entry name" value="DNA_mis_repair"/>
    <property type="match status" value="1"/>
</dbReference>
<dbReference type="AlphaFoldDB" id="A0A9P5JY74"/>
<dbReference type="GO" id="GO:0140664">
    <property type="term" value="F:ATP-dependent DNA damage sensor activity"/>
    <property type="evidence" value="ECO:0007669"/>
    <property type="project" value="InterPro"/>
</dbReference>
<protein>
    <recommendedName>
        <fullName evidence="3">DNA mismatch repair protein PMS1</fullName>
    </recommendedName>
</protein>
<dbReference type="InterPro" id="IPR020568">
    <property type="entry name" value="Ribosomal_Su5_D2-typ_SF"/>
</dbReference>
<feature type="region of interest" description="Disordered" evidence="4">
    <location>
        <begin position="457"/>
        <end position="517"/>
    </location>
</feature>
<dbReference type="SUPFAM" id="SSF55874">
    <property type="entry name" value="ATPase domain of HSP90 chaperone/DNA topoisomerase II/histidine kinase"/>
    <property type="match status" value="1"/>
</dbReference>
<evidence type="ECO:0000256" key="4">
    <source>
        <dbReference type="SAM" id="MobiDB-lite"/>
    </source>
</evidence>
<sequence length="997" mass="107951">ESSVSTKAIRPIDSQSVHRITSGQVVIDIQTAAKELVENSLDAGATNIEVRFKDYGLKTLEVIDNGSGIAPEYYESIALKHHTSKLASFTDLTSVLTFGFRGEALSSLCALSESVTVTTATATQAPMGTILVFDNTGRLTSCNGKVARQRGTTVTVTGLFVPLPVRRKEFERHVKREFTKALNLLTAYALVPCTRENNGVVLTVSNTPDGGKKTTQLRTDGATSVRASVGALWGPKQLDNLVGLDLSFEVIPEKSVLRRRREDGTSIGKHQIRVEGLISKFTPGAGRTGTDRQFFFINGRPCAPAKVQKGINEVYRTFNANQSPFIIADFRLPTDSCDINVSPDKRTILLHSENNLIEALKVALTETFDSARSSFVLNATQLALAQKEEITTAGEGGNHRGIARSKGLPLFIPDDEDQNGDDISARAQDAMIIGSDDEPMSTDETSIAPLAKELATTLPSHPDKPSLAQKRPLSVSPDPVSDGEDTSKMARSPSQAPTPTQASSTSSQRLAGPGRTPARVEQILSENTSGSSRRAVQMVLDTSGASWNLKPGQEGPPRKRPHLADVSGSSSGKSARVNMRARLAGFARDGARIAQDEEDGGDDDSPEEEEHGAERTIMDEEERLRSSSPKKMDVDAEVTEPEIGDEGQSSTDVVEETMVVDSSESEDDEPSKPPNDISLSAAAATAASSNSGQAADDLTSDTDILLDSLSDEVVRTIVGDAPPLAFDLERTTNAWHAYLERRSLRPQAPQPATRSSDLESADLGADDEKATAALARVLSKADFGLMEVVGQFNRGFIVARLSKIDGGSEGSGATDDLFIVDQHAADEKYNFETLQATTRLESQRLFTPRVLELTAADELVALENMHVLQQNGFEVGLEAEQPAGRRLRLLAQPVSKNTEFDVQDLEEILHLLRDRPSGTLVRSSKTRAMFAMRACRKSTMVGAPLNAKQMRTIIRHMGTMEQPWNCPHGRPTMRHLSDVGAVERKEERAVDWATFVS</sequence>
<dbReference type="PROSITE" id="PS00058">
    <property type="entry name" value="DNA_MISMATCH_REPAIR_1"/>
    <property type="match status" value="1"/>
</dbReference>
<dbReference type="PANTHER" id="PTHR10073:SF52">
    <property type="entry name" value="MISMATCH REPAIR ENDONUCLEASE PMS2"/>
    <property type="match status" value="1"/>
</dbReference>
<dbReference type="GO" id="GO:0005524">
    <property type="term" value="F:ATP binding"/>
    <property type="evidence" value="ECO:0007669"/>
    <property type="project" value="InterPro"/>
</dbReference>
<dbReference type="GO" id="GO:0000710">
    <property type="term" value="P:meiotic mismatch repair"/>
    <property type="evidence" value="ECO:0007669"/>
    <property type="project" value="UniProtKB-ARBA"/>
</dbReference>
<dbReference type="Gene3D" id="3.30.1370.100">
    <property type="entry name" value="MutL, C-terminal domain, regulatory subdomain"/>
    <property type="match status" value="1"/>
</dbReference>
<dbReference type="SUPFAM" id="SSF54211">
    <property type="entry name" value="Ribosomal protein S5 domain 2-like"/>
    <property type="match status" value="1"/>
</dbReference>
<dbReference type="EMBL" id="WHVB01000027">
    <property type="protein sequence ID" value="KAF8469890.1"/>
    <property type="molecule type" value="Genomic_DNA"/>
</dbReference>
<dbReference type="FunFam" id="3.30.1370.100:FF:000001">
    <property type="entry name" value="Mismatch repair endonuclease pms1, putative"/>
    <property type="match status" value="1"/>
</dbReference>
<reference evidence="7" key="2">
    <citation type="journal article" date="2020" name="Nat. Commun.">
        <title>Large-scale genome sequencing of mycorrhizal fungi provides insights into the early evolution of symbiotic traits.</title>
        <authorList>
            <person name="Miyauchi S."/>
            <person name="Kiss E."/>
            <person name="Kuo A."/>
            <person name="Drula E."/>
            <person name="Kohler A."/>
            <person name="Sanchez-Garcia M."/>
            <person name="Morin E."/>
            <person name="Andreopoulos B."/>
            <person name="Barry K.W."/>
            <person name="Bonito G."/>
            <person name="Buee M."/>
            <person name="Carver A."/>
            <person name="Chen C."/>
            <person name="Cichocki N."/>
            <person name="Clum A."/>
            <person name="Culley D."/>
            <person name="Crous P.W."/>
            <person name="Fauchery L."/>
            <person name="Girlanda M."/>
            <person name="Hayes R.D."/>
            <person name="Keri Z."/>
            <person name="LaButti K."/>
            <person name="Lipzen A."/>
            <person name="Lombard V."/>
            <person name="Magnuson J."/>
            <person name="Maillard F."/>
            <person name="Murat C."/>
            <person name="Nolan M."/>
            <person name="Ohm R.A."/>
            <person name="Pangilinan J."/>
            <person name="Pereira M.F."/>
            <person name="Perotto S."/>
            <person name="Peter M."/>
            <person name="Pfister S."/>
            <person name="Riley R."/>
            <person name="Sitrit Y."/>
            <person name="Stielow J.B."/>
            <person name="Szollosi G."/>
            <person name="Zifcakova L."/>
            <person name="Stursova M."/>
            <person name="Spatafora J.W."/>
            <person name="Tedersoo L."/>
            <person name="Vaario L.M."/>
            <person name="Yamada A."/>
            <person name="Yan M."/>
            <person name="Wang P."/>
            <person name="Xu J."/>
            <person name="Bruns T."/>
            <person name="Baldrian P."/>
            <person name="Vilgalys R."/>
            <person name="Dunand C."/>
            <person name="Henrissat B."/>
            <person name="Grigoriev I.V."/>
            <person name="Hibbett D."/>
            <person name="Nagy L.G."/>
            <person name="Martin F.M."/>
        </authorList>
    </citation>
    <scope>NUCLEOTIDE SEQUENCE</scope>
    <source>
        <strain evidence="7">Prilba</strain>
    </source>
</reference>
<dbReference type="Proteomes" id="UP000759537">
    <property type="component" value="Unassembled WGS sequence"/>
</dbReference>
<evidence type="ECO:0000313" key="8">
    <source>
        <dbReference type="Proteomes" id="UP000759537"/>
    </source>
</evidence>
<dbReference type="InterPro" id="IPR002099">
    <property type="entry name" value="MutL/Mlh/PMS"/>
</dbReference>
<accession>A0A9P5JY74</accession>
<dbReference type="GO" id="GO:0016887">
    <property type="term" value="F:ATP hydrolysis activity"/>
    <property type="evidence" value="ECO:0007669"/>
    <property type="project" value="InterPro"/>
</dbReference>
<feature type="region of interest" description="Disordered" evidence="4">
    <location>
        <begin position="544"/>
        <end position="576"/>
    </location>
</feature>
<feature type="compositionally biased region" description="Low complexity" evidence="4">
    <location>
        <begin position="649"/>
        <end position="662"/>
    </location>
</feature>
<evidence type="ECO:0000256" key="1">
    <source>
        <dbReference type="ARBA" id="ARBA00006082"/>
    </source>
</evidence>
<dbReference type="Gene3D" id="3.30.230.10">
    <property type="match status" value="1"/>
</dbReference>
<comment type="caution">
    <text evidence="7">The sequence shown here is derived from an EMBL/GenBank/DDBJ whole genome shotgun (WGS) entry which is preliminary data.</text>
</comment>
<dbReference type="FunFam" id="3.30.565.10:FF:000014">
    <property type="entry name" value="Mismatch repair endonuclease pms1, putative"/>
    <property type="match status" value="1"/>
</dbReference>
<dbReference type="InterPro" id="IPR014762">
    <property type="entry name" value="DNA_mismatch_repair_CS"/>
</dbReference>
<dbReference type="Pfam" id="PF01119">
    <property type="entry name" value="DNA_mis_repair"/>
    <property type="match status" value="1"/>
</dbReference>
<feature type="region of interest" description="Disordered" evidence="4">
    <location>
        <begin position="741"/>
        <end position="763"/>
    </location>
</feature>
<dbReference type="InterPro" id="IPR014790">
    <property type="entry name" value="MutL_C"/>
</dbReference>
<dbReference type="Gene3D" id="3.30.1540.20">
    <property type="entry name" value="MutL, C-terminal domain, dimerisation subdomain"/>
    <property type="match status" value="1"/>
</dbReference>
<dbReference type="OrthoDB" id="10263226at2759"/>
<evidence type="ECO:0000313" key="7">
    <source>
        <dbReference type="EMBL" id="KAF8469890.1"/>
    </source>
</evidence>
<dbReference type="InterPro" id="IPR037198">
    <property type="entry name" value="MutL_C_sf"/>
</dbReference>
<evidence type="ECO:0000256" key="3">
    <source>
        <dbReference type="ARBA" id="ARBA00070941"/>
    </source>
</evidence>
<evidence type="ECO:0000256" key="2">
    <source>
        <dbReference type="ARBA" id="ARBA00022763"/>
    </source>
</evidence>
<dbReference type="Pfam" id="PF08676">
    <property type="entry name" value="MutL_C"/>
    <property type="match status" value="1"/>
</dbReference>
<evidence type="ECO:0000259" key="6">
    <source>
        <dbReference type="SMART" id="SM01340"/>
    </source>
</evidence>
<dbReference type="InterPro" id="IPR036890">
    <property type="entry name" value="HATPase_C_sf"/>
</dbReference>
<dbReference type="GO" id="GO:0030983">
    <property type="term" value="F:mismatched DNA binding"/>
    <property type="evidence" value="ECO:0007669"/>
    <property type="project" value="InterPro"/>
</dbReference>
<feature type="non-terminal residue" evidence="7">
    <location>
        <position position="997"/>
    </location>
</feature>
<dbReference type="GO" id="GO:0032389">
    <property type="term" value="C:MutLalpha complex"/>
    <property type="evidence" value="ECO:0007669"/>
    <property type="project" value="TreeGrafter"/>
</dbReference>
<dbReference type="InterPro" id="IPR042120">
    <property type="entry name" value="MutL_C_dimsub"/>
</dbReference>
<keyword evidence="8" id="KW-1185">Reference proteome</keyword>
<feature type="domain" description="DNA mismatch repair protein S5" evidence="6">
    <location>
        <begin position="229"/>
        <end position="369"/>
    </location>
</feature>
<feature type="domain" description="MutL C-terminal dimerisation" evidence="5">
    <location>
        <begin position="788"/>
        <end position="945"/>
    </location>
</feature>
<feature type="region of interest" description="Disordered" evidence="4">
    <location>
        <begin position="394"/>
        <end position="422"/>
    </location>
</feature>
<dbReference type="PANTHER" id="PTHR10073">
    <property type="entry name" value="DNA MISMATCH REPAIR PROTEIN MLH, PMS, MUTL"/>
    <property type="match status" value="1"/>
</dbReference>
<organism evidence="7 8">
    <name type="scientific">Russula ochroleuca</name>
    <dbReference type="NCBI Taxonomy" id="152965"/>
    <lineage>
        <taxon>Eukaryota</taxon>
        <taxon>Fungi</taxon>
        <taxon>Dikarya</taxon>
        <taxon>Basidiomycota</taxon>
        <taxon>Agaricomycotina</taxon>
        <taxon>Agaricomycetes</taxon>
        <taxon>Russulales</taxon>
        <taxon>Russulaceae</taxon>
        <taxon>Russula</taxon>
    </lineage>
</organism>
<keyword evidence="2" id="KW-0227">DNA damage</keyword>
<dbReference type="Gene3D" id="3.30.565.10">
    <property type="entry name" value="Histidine kinase-like ATPase, C-terminal domain"/>
    <property type="match status" value="1"/>
</dbReference>
<evidence type="ECO:0000259" key="5">
    <source>
        <dbReference type="SMART" id="SM00853"/>
    </source>
</evidence>
<dbReference type="NCBIfam" id="TIGR00585">
    <property type="entry name" value="mutl"/>
    <property type="match status" value="1"/>
</dbReference>